<dbReference type="InterPro" id="IPR048365">
    <property type="entry name" value="TNP-like_RNaseH_N"/>
</dbReference>
<name>A0AAU9TSK0_EUPED</name>
<evidence type="ECO:0000313" key="2">
    <source>
        <dbReference type="EMBL" id="CAH2088434.1"/>
    </source>
</evidence>
<keyword evidence="3" id="KW-1185">Reference proteome</keyword>
<organism evidence="2 3">
    <name type="scientific">Euphydryas editha</name>
    <name type="common">Edith's checkerspot</name>
    <dbReference type="NCBI Taxonomy" id="104508"/>
    <lineage>
        <taxon>Eukaryota</taxon>
        <taxon>Metazoa</taxon>
        <taxon>Ecdysozoa</taxon>
        <taxon>Arthropoda</taxon>
        <taxon>Hexapoda</taxon>
        <taxon>Insecta</taxon>
        <taxon>Pterygota</taxon>
        <taxon>Neoptera</taxon>
        <taxon>Endopterygota</taxon>
        <taxon>Lepidoptera</taxon>
        <taxon>Glossata</taxon>
        <taxon>Ditrysia</taxon>
        <taxon>Papilionoidea</taxon>
        <taxon>Nymphalidae</taxon>
        <taxon>Nymphalinae</taxon>
        <taxon>Euphydryas</taxon>
    </lineage>
</organism>
<accession>A0AAU9TSK0</accession>
<reference evidence="2" key="1">
    <citation type="submission" date="2022-03" db="EMBL/GenBank/DDBJ databases">
        <authorList>
            <person name="Tunstrom K."/>
        </authorList>
    </citation>
    <scope>NUCLEOTIDE SEQUENCE</scope>
</reference>
<feature type="domain" description="Transposable element P transposase-like RNase H" evidence="1">
    <location>
        <begin position="22"/>
        <end position="106"/>
    </location>
</feature>
<evidence type="ECO:0000259" key="1">
    <source>
        <dbReference type="Pfam" id="PF21787"/>
    </source>
</evidence>
<dbReference type="Pfam" id="PF21787">
    <property type="entry name" value="TNP-like_RNaseH_N"/>
    <property type="match status" value="1"/>
</dbReference>
<comment type="caution">
    <text evidence="2">The sequence shown here is derived from an EMBL/GenBank/DDBJ whole genome shotgun (WGS) entry which is preliminary data.</text>
</comment>
<protein>
    <recommendedName>
        <fullName evidence="1">Transposable element P transposase-like RNase H domain-containing protein</fullName>
    </recommendedName>
</protein>
<evidence type="ECO:0000313" key="3">
    <source>
        <dbReference type="Proteomes" id="UP001153954"/>
    </source>
</evidence>
<dbReference type="AlphaFoldDB" id="A0AAU9TSK0"/>
<sequence length="179" mass="20211">MYNNVLPHTRTLCRWYGTIDAEPGFTNEALRIKFNSSDTYLVCNLVFDEMAIHKQRLFHNQQKLGAVNFGAGPQDGDVEDNVASQALVFMLVSLTENWKIPVGVSVVRVTFDGCSANLSAAEILGCDLTDPNNFVTHFPHPCTQEKVCVFLDPCHVIKLIRNSFEKKRLFFDENGEKVR</sequence>
<gene>
    <name evidence="2" type="ORF">EEDITHA_LOCUS4595</name>
</gene>
<proteinExistence type="predicted"/>
<dbReference type="EMBL" id="CAKOGL010000007">
    <property type="protein sequence ID" value="CAH2088434.1"/>
    <property type="molecule type" value="Genomic_DNA"/>
</dbReference>
<dbReference type="Proteomes" id="UP001153954">
    <property type="component" value="Unassembled WGS sequence"/>
</dbReference>